<accession>A0A158KVG0</accession>
<reference evidence="1" key="1">
    <citation type="submission" date="2016-01" db="EMBL/GenBank/DDBJ databases">
        <authorList>
            <person name="Peeters C."/>
        </authorList>
    </citation>
    <scope>NUCLEOTIDE SEQUENCE [LARGE SCALE GENOMIC DNA]</scope>
    <source>
        <strain evidence="1">LMG 22940</strain>
    </source>
</reference>
<evidence type="ECO:0000313" key="1">
    <source>
        <dbReference type="EMBL" id="SAL84401.1"/>
    </source>
</evidence>
<gene>
    <name evidence="1" type="ORF">AWB68_07288</name>
</gene>
<name>A0A158KVG0_9BURK</name>
<sequence>MDVYYGTAIIHPMARREGLRFVALAVITNEAGDRQSTGILGQFANESAACRFAIRSASAFLDGHVLPLPPISNERHLDAGFSAECLSQPPIQLVDFT</sequence>
<proteinExistence type="predicted"/>
<dbReference type="AlphaFoldDB" id="A0A158KVG0"/>
<comment type="caution">
    <text evidence="1">The sequence shown here is derived from an EMBL/GenBank/DDBJ whole genome shotgun (WGS) entry which is preliminary data.</text>
</comment>
<dbReference type="Proteomes" id="UP000054770">
    <property type="component" value="Unassembled WGS sequence"/>
</dbReference>
<protein>
    <submittedName>
        <fullName evidence="1">Uncharacterized protein</fullName>
    </submittedName>
</protein>
<keyword evidence="2" id="KW-1185">Reference proteome</keyword>
<organism evidence="1 2">
    <name type="scientific">Caballeronia choica</name>
    <dbReference type="NCBI Taxonomy" id="326476"/>
    <lineage>
        <taxon>Bacteria</taxon>
        <taxon>Pseudomonadati</taxon>
        <taxon>Pseudomonadota</taxon>
        <taxon>Betaproteobacteria</taxon>
        <taxon>Burkholderiales</taxon>
        <taxon>Burkholderiaceae</taxon>
        <taxon>Caballeronia</taxon>
    </lineage>
</organism>
<evidence type="ECO:0000313" key="2">
    <source>
        <dbReference type="Proteomes" id="UP000054770"/>
    </source>
</evidence>
<dbReference type="EMBL" id="FCON02000159">
    <property type="protein sequence ID" value="SAL84401.1"/>
    <property type="molecule type" value="Genomic_DNA"/>
</dbReference>